<evidence type="ECO:0000259" key="4">
    <source>
        <dbReference type="Pfam" id="PF22936"/>
    </source>
</evidence>
<keyword evidence="1" id="KW-0175">Coiled coil</keyword>
<feature type="region of interest" description="Disordered" evidence="2">
    <location>
        <begin position="1359"/>
        <end position="1398"/>
    </location>
</feature>
<feature type="compositionally biased region" description="Gly residues" evidence="2">
    <location>
        <begin position="357"/>
        <end position="375"/>
    </location>
</feature>
<feature type="compositionally biased region" description="Low complexity" evidence="2">
    <location>
        <begin position="874"/>
        <end position="910"/>
    </location>
</feature>
<feature type="region of interest" description="Disordered" evidence="2">
    <location>
        <begin position="1310"/>
        <end position="1338"/>
    </location>
</feature>
<feature type="domain" description="GAG-pre-integrase" evidence="3">
    <location>
        <begin position="656"/>
        <end position="722"/>
    </location>
</feature>
<evidence type="ECO:0000256" key="2">
    <source>
        <dbReference type="SAM" id="MobiDB-lite"/>
    </source>
</evidence>
<gene>
    <name evidence="6" type="ordered locus">Os05g0293200</name>
</gene>
<feature type="compositionally biased region" description="Polar residues" evidence="2">
    <location>
        <begin position="426"/>
        <end position="440"/>
    </location>
</feature>
<feature type="compositionally biased region" description="Basic residues" evidence="2">
    <location>
        <begin position="1379"/>
        <end position="1388"/>
    </location>
</feature>
<name>C7J2C1_ORYSJ</name>
<dbReference type="InterPro" id="IPR025724">
    <property type="entry name" value="GAG-pre-integrase_dom"/>
</dbReference>
<evidence type="ECO:0000259" key="3">
    <source>
        <dbReference type="Pfam" id="PF13976"/>
    </source>
</evidence>
<feature type="compositionally biased region" description="Polar residues" evidence="2">
    <location>
        <begin position="1310"/>
        <end position="1320"/>
    </location>
</feature>
<dbReference type="Pfam" id="PF22936">
    <property type="entry name" value="Pol_BBD"/>
    <property type="match status" value="1"/>
</dbReference>
<dbReference type="InterPro" id="IPR054722">
    <property type="entry name" value="PolX-like_BBD"/>
</dbReference>
<feature type="region of interest" description="Disordered" evidence="2">
    <location>
        <begin position="820"/>
        <end position="957"/>
    </location>
</feature>
<proteinExistence type="predicted"/>
<evidence type="ECO:0000256" key="1">
    <source>
        <dbReference type="SAM" id="Coils"/>
    </source>
</evidence>
<dbReference type="Pfam" id="PF14223">
    <property type="entry name" value="Retrotran_gag_2"/>
    <property type="match status" value="1"/>
</dbReference>
<sequence>MSSSSSTSRDALIDDIIAAIADTVRASYAPPTGVEMDATAQAVSDHAVTRASTAARGALSRLLPAMVLPADTTASGTEQPLTDQTPTTVPVQPLPSAQPPSTNQPPATTHPTAAALLPELAALLAQLAVRPTSPPAPPPPLTLDHETVSALPTQAVSVLNVKALVPVTLDLTTGNYTRWRGLFLVVLGKYALTDHVVLDTPPANQPDWMQMDCVVLGWLYGTISADLLQEVMSATATARSVWRDLAHQFLGNQERRAINLNAEFRNFTQGDLNITDYCCRLKAMADMLGDLGEPANDRSLVLQLLTGLNPRFGHMQSLITMQKPFPSFLDARSQLLLEEITKGNKPAEQATAFLTTGGSGGAQATGGNGGTGSGSNGSNSNNSRNRHRGRGNKSGNSGNNSGNAGGAGGATTGGQGGQTVSRPAASLNQAAAQRPTQWPGTIQMWPGQVGTSSGLLGPRPVFAGTALGPPAFPAAGPASSYRSMAPSQVYNTPSVSAYATLPSVVPPSPHMMPQPQQWAGPSQWDPQVLATNYNTATLTPPASDEWYMDSGASSHMTSNTGTLTLAPTSPTSSCLVVGNGSLLPITATGSARINYPHYSFLLNNVLVSPAIIKNLISAHRFTRDNWCSVELDPFGLSVKDYPTKTKIVRCNSSEDLYPFPVDAFSSAASACAFIATESTIDLWHRRLGHIGHEALTRLSQASIIPPPKGAVPVCHACQLGQHTQFSTTIRNIQCDNGREFDNLTARTFFLTNGVHMRMSCPHTSPQNGYPLHHKGYWCLDLATNKVIISRHVVFDECSFPFAELTNHSVDGSLDFLEDFTAPSPTPIGRPRSGPAARAAPAAGPAVGAARPTVPPSPLAEPTTSSAPAPEPAAHEPASPGPLSARSPPSARSTARRPLASPSSTSSTLRRPPGPPPGFPALPTRPPPLLAPPSGAPTHARSARIPGATIPSQLGVSPVVNTHGMSTRGKDGIHLPITRYNLNATTLSPVPRTYRVVLADPHWRSAMEEEFASLQANHTCGPTTNWQFVAEALESKRQFPLGKILLGYLYQMLNNASAKIAVGSVVRAGGPWWLLQSWLNLVVMKFVNWPSVTEAEFLRLEPIVEDDGEERTHRRCTSYGEYASTPADAGAKLSAELLKDWFCSFYDGFQKDARIWFLYEDSALLENLSDFRFEDINHERYQKSREVFSVAINPCILPVGIHQGRNTQVSYEFYHPISSTRQFGMGQLPIGLFFADKIQCRGEISSTLMMDRLLNLQGPPLGSIENIELATFRSKAFDRWWGEWKLHLFHQSASMYMTDLFLDVIPQTTEFSPPHQSNSGRDIQYAPGLIPNGGGPSPHVIGYHAPKTSTLLQGLIREPADAGKKRKTRVLTIDPSAPAPKKKTKSKKTKPTDDLPALDSSIEQALDEEEIEEDIDQAAAEKKKIAVKKKSVATTLKPAPPPPPPSSPVQQSSSDQTPSAAGSHHVKEVVQPTAPAIPVLADLFSFDIKYYFDETEEDTTSKALALLSDDKAKQRLAERRERKEIEATIQANRQLVHEEKSKLDQLSEGPIRSNIDRLKARKIELLAQLQECNAELDLEHKKLVDLPQSVEEQKARLKSAIKNVADMTKSLKVISGTDTQDA</sequence>
<dbReference type="Pfam" id="PF25597">
    <property type="entry name" value="SH3_retrovirus"/>
    <property type="match status" value="1"/>
</dbReference>
<feature type="compositionally biased region" description="Low complexity" evidence="2">
    <location>
        <begin position="393"/>
        <end position="402"/>
    </location>
</feature>
<dbReference type="EMBL" id="AP008211">
    <property type="protein sequence ID" value="BAH93053.1"/>
    <property type="molecule type" value="Genomic_DNA"/>
</dbReference>
<feature type="compositionally biased region" description="Gly residues" evidence="2">
    <location>
        <begin position="403"/>
        <end position="417"/>
    </location>
</feature>
<dbReference type="PANTHER" id="PTHR47481:SF41">
    <property type="entry name" value="COPIA-LIKE POLYPROTEIN_RETROTRANSPOSON"/>
    <property type="match status" value="1"/>
</dbReference>
<evidence type="ECO:0000259" key="5">
    <source>
        <dbReference type="Pfam" id="PF25597"/>
    </source>
</evidence>
<dbReference type="InterPro" id="IPR012337">
    <property type="entry name" value="RNaseH-like_sf"/>
</dbReference>
<feature type="compositionally biased region" description="Pro residues" evidence="2">
    <location>
        <begin position="911"/>
        <end position="934"/>
    </location>
</feature>
<reference evidence="6 7" key="1">
    <citation type="journal article" date="2005" name="Nature">
        <title>The map-based sequence of the rice genome.</title>
        <authorList>
            <consortium name="International rice genome sequencing project (IRGSP)"/>
            <person name="Matsumoto T."/>
            <person name="Wu J."/>
            <person name="Kanamori H."/>
            <person name="Katayose Y."/>
            <person name="Fujisawa M."/>
            <person name="Namiki N."/>
            <person name="Mizuno H."/>
            <person name="Yamamoto K."/>
            <person name="Antonio B.A."/>
            <person name="Baba T."/>
            <person name="Sakata K."/>
            <person name="Nagamura Y."/>
            <person name="Aoki H."/>
            <person name="Arikawa K."/>
            <person name="Arita K."/>
            <person name="Bito T."/>
            <person name="Chiden Y."/>
            <person name="Fujitsuka N."/>
            <person name="Fukunaka R."/>
            <person name="Hamada M."/>
            <person name="Harada C."/>
            <person name="Hayashi A."/>
            <person name="Hijishita S."/>
            <person name="Honda M."/>
            <person name="Hosokawa S."/>
            <person name="Ichikawa Y."/>
            <person name="Idonuma A."/>
            <person name="Iijima M."/>
            <person name="Ikeda M."/>
            <person name="Ikeno M."/>
            <person name="Ito K."/>
            <person name="Ito S."/>
            <person name="Ito T."/>
            <person name="Ito Y."/>
            <person name="Ito Y."/>
            <person name="Iwabuchi A."/>
            <person name="Kamiya K."/>
            <person name="Karasawa W."/>
            <person name="Kurita K."/>
            <person name="Katagiri S."/>
            <person name="Kikuta A."/>
            <person name="Kobayashi H."/>
            <person name="Kobayashi N."/>
            <person name="Machita K."/>
            <person name="Maehara T."/>
            <person name="Masukawa M."/>
            <person name="Mizubayashi T."/>
            <person name="Mukai Y."/>
            <person name="Nagasaki H."/>
            <person name="Nagata Y."/>
            <person name="Naito S."/>
            <person name="Nakashima M."/>
            <person name="Nakama Y."/>
            <person name="Nakamichi Y."/>
            <person name="Nakamura M."/>
            <person name="Meguro A."/>
            <person name="Negishi M."/>
            <person name="Ohta I."/>
            <person name="Ohta T."/>
            <person name="Okamoto M."/>
            <person name="Ono N."/>
            <person name="Saji S."/>
            <person name="Sakaguchi M."/>
            <person name="Sakai K."/>
            <person name="Shibata M."/>
            <person name="Shimokawa T."/>
            <person name="Song J."/>
            <person name="Takazaki Y."/>
            <person name="Terasawa K."/>
            <person name="Tsugane M."/>
            <person name="Tsuji K."/>
            <person name="Ueda S."/>
            <person name="Waki K."/>
            <person name="Yamagata H."/>
            <person name="Yamamoto M."/>
            <person name="Yamamoto S."/>
            <person name="Yamane H."/>
            <person name="Yoshiki S."/>
            <person name="Yoshihara R."/>
            <person name="Yukawa K."/>
            <person name="Zhong H."/>
            <person name="Yano M."/>
            <person name="Yuan Q."/>
            <person name="Ouyang S."/>
            <person name="Liu J."/>
            <person name="Jones K.M."/>
            <person name="Gansberger K."/>
            <person name="Moffat K."/>
            <person name="Hill J."/>
            <person name="Bera J."/>
            <person name="Fadrosh D."/>
            <person name="Jin S."/>
            <person name="Johri S."/>
            <person name="Kim M."/>
            <person name="Overton L."/>
            <person name="Reardon M."/>
            <person name="Tsitrin T."/>
            <person name="Vuong H."/>
            <person name="Weaver B."/>
            <person name="Ciecko A."/>
            <person name="Tallon L."/>
            <person name="Jackson J."/>
            <person name="Pai G."/>
            <person name="Aken S.V."/>
            <person name="Utterback T."/>
            <person name="Reidmuller S."/>
            <person name="Feldblyum T."/>
            <person name="Hsiao J."/>
            <person name="Zismann V."/>
            <person name="Iobst S."/>
            <person name="de Vazeille A.R."/>
            <person name="Buell C.R."/>
            <person name="Ying K."/>
            <person name="Li Y."/>
            <person name="Lu T."/>
            <person name="Huang Y."/>
            <person name="Zhao Q."/>
            <person name="Feng Q."/>
            <person name="Zhang L."/>
            <person name="Zhu J."/>
            <person name="Weng Q."/>
            <person name="Mu J."/>
            <person name="Lu Y."/>
            <person name="Fan D."/>
            <person name="Liu Y."/>
            <person name="Guan J."/>
            <person name="Zhang Y."/>
            <person name="Yu S."/>
            <person name="Liu X."/>
            <person name="Zhang Y."/>
            <person name="Hong G."/>
            <person name="Han B."/>
            <person name="Choisne N."/>
            <person name="Demange N."/>
            <person name="Orjeda G."/>
            <person name="Samain S."/>
            <person name="Cattolico L."/>
            <person name="Pelletier E."/>
            <person name="Couloux A."/>
            <person name="Segurens B."/>
            <person name="Wincker P."/>
            <person name="D'Hont A."/>
            <person name="Scarpelli C."/>
            <person name="Weissenbach J."/>
            <person name="Salanoubat M."/>
            <person name="Quetier F."/>
            <person name="Yu Y."/>
            <person name="Kim H.R."/>
            <person name="Rambo T."/>
            <person name="Currie J."/>
            <person name="Collura K."/>
            <person name="Luo M."/>
            <person name="Yang T."/>
            <person name="Ammiraju J.S.S."/>
            <person name="Engler F."/>
            <person name="Soderlund C."/>
            <person name="Wing R.A."/>
            <person name="Palmer L.E."/>
            <person name="de la Bastide M."/>
            <person name="Spiegel L."/>
            <person name="Nascimento L."/>
            <person name="Zutavern T."/>
            <person name="O'Shaughnessy A."/>
            <person name="Dike S."/>
            <person name="Dedhia N."/>
            <person name="Preston R."/>
            <person name="Balija V."/>
            <person name="McCombie W.R."/>
            <person name="Chow T."/>
            <person name="Chen H."/>
            <person name="Chung M."/>
            <person name="Chen C."/>
            <person name="Shaw J."/>
            <person name="Wu H."/>
            <person name="Hsiao K."/>
            <person name="Chao Y."/>
            <person name="Chu M."/>
            <person name="Cheng C."/>
            <person name="Hour A."/>
            <person name="Lee P."/>
            <person name="Lin S."/>
            <person name="Lin Y."/>
            <person name="Liou J."/>
            <person name="Liu S."/>
            <person name="Hsing Y."/>
            <person name="Raghuvanshi S."/>
            <person name="Mohanty A."/>
            <person name="Bharti A.K."/>
            <person name="Gaur A."/>
            <person name="Gupta V."/>
            <person name="Kumar D."/>
            <person name="Ravi V."/>
            <person name="Vij S."/>
            <person name="Kapur A."/>
            <person name="Khurana P."/>
            <person name="Khurana P."/>
            <person name="Khurana J.P."/>
            <person name="Tyagi A.K."/>
            <person name="Gaikwad K."/>
            <person name="Singh A."/>
            <person name="Dalal V."/>
            <person name="Srivastava S."/>
            <person name="Dixit A."/>
            <person name="Pal A.K."/>
            <person name="Ghazi I.A."/>
            <person name="Yadav M."/>
            <person name="Pandit A."/>
            <person name="Bhargava A."/>
            <person name="Sureshbabu K."/>
            <person name="Batra K."/>
            <person name="Sharma T.R."/>
            <person name="Mohapatra T."/>
            <person name="Singh N.K."/>
            <person name="Messing J."/>
            <person name="Nelson A.B."/>
            <person name="Fuks G."/>
            <person name="Kavchok S."/>
            <person name="Keizer G."/>
            <person name="Linton E."/>
            <person name="Llaca V."/>
            <person name="Song R."/>
            <person name="Tanyolac B."/>
            <person name="Young S."/>
            <person name="Ho-Il K."/>
            <person name="Hahn J.H."/>
            <person name="Sangsakoo G."/>
            <person name="Vanavichit A."/>
            <person name="de Mattos Luiz.A.T."/>
            <person name="Zimmer P.D."/>
            <person name="Malone G."/>
            <person name="Dellagostin O."/>
            <person name="de Oliveira A.C."/>
            <person name="Bevan M."/>
            <person name="Bancroft I."/>
            <person name="Minx P."/>
            <person name="Cordum H."/>
            <person name="Wilson R."/>
            <person name="Cheng Z."/>
            <person name="Jin W."/>
            <person name="Jiang J."/>
            <person name="Leong S.A."/>
            <person name="Iwama H."/>
            <person name="Gojobori T."/>
            <person name="Itoh T."/>
            <person name="Niimura Y."/>
            <person name="Fujii Y."/>
            <person name="Habara T."/>
            <person name="Sakai H."/>
            <person name="Sato Y."/>
            <person name="Wilson G."/>
            <person name="Kumar K."/>
            <person name="McCouch S."/>
            <person name="Juretic N."/>
            <person name="Hoen D."/>
            <person name="Wright S."/>
            <person name="Bruskiewich R."/>
            <person name="Bureau T."/>
            <person name="Miyao A."/>
            <person name="Hirochika H."/>
            <person name="Nishikawa T."/>
            <person name="Kadowaki K."/>
            <person name="Sugiura M."/>
            <person name="Burr B."/>
            <person name="Sasaki T."/>
        </authorList>
    </citation>
    <scope>NUCLEOTIDE SEQUENCE [LARGE SCALE GENOMIC DNA]</scope>
    <source>
        <strain evidence="7">cv. Nipponbare</strain>
    </source>
</reference>
<dbReference type="Pfam" id="PF13976">
    <property type="entry name" value="gag_pre-integrs"/>
    <property type="match status" value="1"/>
</dbReference>
<dbReference type="SUPFAM" id="SSF53098">
    <property type="entry name" value="Ribonuclease H-like"/>
    <property type="match status" value="1"/>
</dbReference>
<feature type="region of interest" description="Disordered" evidence="2">
    <location>
        <begin position="73"/>
        <end position="109"/>
    </location>
</feature>
<accession>C7J2C1</accession>
<feature type="region of interest" description="Disordered" evidence="2">
    <location>
        <begin position="354"/>
        <end position="446"/>
    </location>
</feature>
<dbReference type="KEGG" id="dosa:Os05g0293200"/>
<feature type="compositionally biased region" description="Low complexity" evidence="2">
    <location>
        <begin position="828"/>
        <end position="851"/>
    </location>
</feature>
<feature type="domain" description="Retrovirus-related Pol polyprotein from transposon TNT 1-94-like beta-barrel" evidence="4">
    <location>
        <begin position="546"/>
        <end position="623"/>
    </location>
</feature>
<evidence type="ECO:0000313" key="6">
    <source>
        <dbReference type="EMBL" id="BAH93053.1"/>
    </source>
</evidence>
<feature type="compositionally biased region" description="Pro residues" evidence="2">
    <location>
        <begin position="1437"/>
        <end position="1446"/>
    </location>
</feature>
<dbReference type="InterPro" id="IPR057670">
    <property type="entry name" value="SH3_retrovirus"/>
</dbReference>
<feature type="compositionally biased region" description="Low complexity" evidence="2">
    <location>
        <begin position="1447"/>
        <end position="1458"/>
    </location>
</feature>
<dbReference type="Proteomes" id="UP000000763">
    <property type="component" value="Chromosome 5"/>
</dbReference>
<reference evidence="7" key="2">
    <citation type="journal article" date="2008" name="Nucleic Acids Res.">
        <title>The rice annotation project database (RAP-DB): 2008 update.</title>
        <authorList>
            <consortium name="The rice annotation project (RAP)"/>
        </authorList>
    </citation>
    <scope>GENOME REANNOTATION</scope>
    <source>
        <strain evidence="7">cv. Nipponbare</strain>
    </source>
</reference>
<evidence type="ECO:0000313" key="7">
    <source>
        <dbReference type="Proteomes" id="UP000000763"/>
    </source>
</evidence>
<protein>
    <submittedName>
        <fullName evidence="6">Os05g0293200 protein</fullName>
    </submittedName>
</protein>
<feature type="region of interest" description="Disordered" evidence="2">
    <location>
        <begin position="1431"/>
        <end position="1465"/>
    </location>
</feature>
<organism evidence="6 7">
    <name type="scientific">Oryza sativa subsp. japonica</name>
    <name type="common">Rice</name>
    <dbReference type="NCBI Taxonomy" id="39947"/>
    <lineage>
        <taxon>Eukaryota</taxon>
        <taxon>Viridiplantae</taxon>
        <taxon>Streptophyta</taxon>
        <taxon>Embryophyta</taxon>
        <taxon>Tracheophyta</taxon>
        <taxon>Spermatophyta</taxon>
        <taxon>Magnoliopsida</taxon>
        <taxon>Liliopsida</taxon>
        <taxon>Poales</taxon>
        <taxon>Poaceae</taxon>
        <taxon>BOP clade</taxon>
        <taxon>Oryzoideae</taxon>
        <taxon>Oryzeae</taxon>
        <taxon>Oryzinae</taxon>
        <taxon>Oryza</taxon>
        <taxon>Oryza sativa</taxon>
    </lineage>
</organism>
<feature type="compositionally biased region" description="Low complexity" evidence="2">
    <location>
        <begin position="79"/>
        <end position="91"/>
    </location>
</feature>
<feature type="domain" description="Retroviral polymerase SH3-like" evidence="5">
    <location>
        <begin position="768"/>
        <end position="803"/>
    </location>
</feature>
<feature type="coiled-coil region" evidence="1">
    <location>
        <begin position="1554"/>
        <end position="1609"/>
    </location>
</feature>
<dbReference type="PANTHER" id="PTHR47481">
    <property type="match status" value="1"/>
</dbReference>